<gene>
    <name evidence="1" type="ORF">CFBP5507_06050</name>
</gene>
<dbReference type="AlphaFoldDB" id="A0A4Z1QW14"/>
<dbReference type="InterPro" id="IPR004195">
    <property type="entry name" value="Head_decoration_D"/>
</dbReference>
<proteinExistence type="predicted"/>
<dbReference type="Pfam" id="PF02924">
    <property type="entry name" value="HDPD"/>
    <property type="match status" value="1"/>
</dbReference>
<dbReference type="RefSeq" id="WP_137410344.1">
    <property type="nucleotide sequence ID" value="NZ_CP109968.1"/>
</dbReference>
<dbReference type="EMBL" id="CP109968">
    <property type="protein sequence ID" value="UYZ08562.1"/>
    <property type="molecule type" value="Genomic_DNA"/>
</dbReference>
<organism evidence="1 2">
    <name type="scientific">Agrobacterium salinitolerans</name>
    <dbReference type="NCBI Taxonomy" id="1183413"/>
    <lineage>
        <taxon>Bacteria</taxon>
        <taxon>Pseudomonadati</taxon>
        <taxon>Pseudomonadota</taxon>
        <taxon>Alphaproteobacteria</taxon>
        <taxon>Hyphomicrobiales</taxon>
        <taxon>Rhizobiaceae</taxon>
        <taxon>Rhizobium/Agrobacterium group</taxon>
        <taxon>Agrobacterium</taxon>
    </lineage>
</organism>
<name>A0A4Z1QW14_9HYPH</name>
<reference evidence="1" key="1">
    <citation type="submission" date="2022-10" db="EMBL/GenBank/DDBJ databases">
        <title>Complete genome sequence of Agrobacterium salinitolerans CFBP5507.</title>
        <authorList>
            <person name="Tchabashvili S."/>
            <person name="Yen H.-C."/>
            <person name="Haryono M."/>
            <person name="Lin Y.-C."/>
            <person name="Lai E.-M."/>
            <person name="Kuo C.-H."/>
        </authorList>
    </citation>
    <scope>NUCLEOTIDE SEQUENCE</scope>
    <source>
        <strain evidence="1">CFBP5507</strain>
    </source>
</reference>
<sequence length="127" mass="13123">MTTFTEGRHATEGLLSEAEFHRSRDNITIAAGAGLILPGQVLGKVTASGKYVPSANASVTGEEGAEVANAIALYGCDATTADQKIAAITRDAEWNGHTLSYDATVNDATKKAAKAAQLAAQGIIARY</sequence>
<protein>
    <submittedName>
        <fullName evidence="1">Head decoration protein</fullName>
    </submittedName>
</protein>
<dbReference type="Proteomes" id="UP000298735">
    <property type="component" value="Chromosome Circular"/>
</dbReference>
<dbReference type="KEGG" id="asal:CFBP5507_06050"/>
<evidence type="ECO:0000313" key="1">
    <source>
        <dbReference type="EMBL" id="UYZ08562.1"/>
    </source>
</evidence>
<accession>A0A4Z1QW14</accession>
<dbReference type="OrthoDB" id="7996345at2"/>
<evidence type="ECO:0000313" key="2">
    <source>
        <dbReference type="Proteomes" id="UP000298735"/>
    </source>
</evidence>